<dbReference type="EMBL" id="MNUE01000014">
    <property type="protein sequence ID" value="OJD35960.1"/>
    <property type="molecule type" value="Genomic_DNA"/>
</dbReference>
<evidence type="ECO:0000259" key="4">
    <source>
        <dbReference type="Pfam" id="PF02775"/>
    </source>
</evidence>
<dbReference type="InterPro" id="IPR045229">
    <property type="entry name" value="TPP_enz"/>
</dbReference>
<dbReference type="GO" id="GO:0030976">
    <property type="term" value="F:thiamine pyrophosphate binding"/>
    <property type="evidence" value="ECO:0007669"/>
    <property type="project" value="InterPro"/>
</dbReference>
<dbReference type="SUPFAM" id="SSF52467">
    <property type="entry name" value="DHS-like NAD/FAD-binding domain"/>
    <property type="match status" value="1"/>
</dbReference>
<organism evidence="6 7">
    <name type="scientific">Diplodia corticola</name>
    <dbReference type="NCBI Taxonomy" id="236234"/>
    <lineage>
        <taxon>Eukaryota</taxon>
        <taxon>Fungi</taxon>
        <taxon>Dikarya</taxon>
        <taxon>Ascomycota</taxon>
        <taxon>Pezizomycotina</taxon>
        <taxon>Dothideomycetes</taxon>
        <taxon>Dothideomycetes incertae sedis</taxon>
        <taxon>Botryosphaeriales</taxon>
        <taxon>Botryosphaeriaceae</taxon>
        <taxon>Diplodia</taxon>
    </lineage>
</organism>
<dbReference type="GO" id="GO:0009099">
    <property type="term" value="P:L-valine biosynthetic process"/>
    <property type="evidence" value="ECO:0007669"/>
    <property type="project" value="TreeGrafter"/>
</dbReference>
<dbReference type="InterPro" id="IPR029035">
    <property type="entry name" value="DHS-like_NAD/FAD-binding_dom"/>
</dbReference>
<dbReference type="Pfam" id="PF02775">
    <property type="entry name" value="TPP_enzyme_C"/>
    <property type="match status" value="1"/>
</dbReference>
<sequence>MQSYTVADVFLESLAQSGVDYLFAVLGSDHPSIIEAYRRRQEEGKAWPQLLIFLHEFVALSAADGFARLTKRPQCVLVHVDVGTAALGQGLHNASSGRAPVLVFAGQAPFTHRGELPGSRTEHVQWYQDVPHQHALVAPYARLAAELKHAAHAARLVRRALARAVAASPGPVYLTATREVLAMPAPAPRPKHSSSTPSNSSTPSSMTPSPPSSTLAGALPPTPLRALSLALLTARAPLVITGYLGRSAAAVAALVRLADSIPGLRVCDAEFREMSFPATHRACVRGRATGKGGARGAMAEADVVVLADVDVPFVPGKGMGLLEGRRRKRVWRVDCDAEKAGMVDPGGFGLFGEGDDEEGTTWQADVGAVLEQVCDWVEREEEARAVVEARKEEFAARWEELGRRHEEAEAVLREMAAPRADGRLSAAFLFRALREGVPEDAIWVSDVVTNQVTLSEQLGLEVPGTNFTKGGSGLGWSGGAAVGIKIATELYDTKRERPCVNRREGGRDGKGRFICSITGDGAFVFGAPSAVYWAQHQHQTPFLTVIVNNGGWKATRSCINDVHPDGLAAKTSDRDLGIDLRGNGPDYLGIAKAAAGGNLVTERVDKVDDLKGVISKLVKVVEEQRVGAVLEAVIV</sequence>
<dbReference type="GeneID" id="31011326"/>
<evidence type="ECO:0000313" key="7">
    <source>
        <dbReference type="Proteomes" id="UP000183809"/>
    </source>
</evidence>
<dbReference type="Gene3D" id="3.40.50.970">
    <property type="match status" value="2"/>
</dbReference>
<evidence type="ECO:0000256" key="2">
    <source>
        <dbReference type="ARBA" id="ARBA00023052"/>
    </source>
</evidence>
<dbReference type="PANTHER" id="PTHR18968:SF164">
    <property type="entry name" value="PYRUVATE DECARBOXYLASE"/>
    <property type="match status" value="1"/>
</dbReference>
<feature type="domain" description="Thiamine pyrophosphate enzyme N-terminal TPP-binding" evidence="5">
    <location>
        <begin position="5"/>
        <end position="121"/>
    </location>
</feature>
<dbReference type="STRING" id="236234.A0A1J9R5S3"/>
<dbReference type="CDD" id="cd07035">
    <property type="entry name" value="TPP_PYR_POX_like"/>
    <property type="match status" value="1"/>
</dbReference>
<gene>
    <name evidence="6" type="ORF">BKCO1_14000154</name>
</gene>
<dbReference type="Pfam" id="PF02776">
    <property type="entry name" value="TPP_enzyme_N"/>
    <property type="match status" value="1"/>
</dbReference>
<feature type="domain" description="Thiamine pyrophosphate enzyme TPP-binding" evidence="4">
    <location>
        <begin position="449"/>
        <end position="618"/>
    </location>
</feature>
<evidence type="ECO:0000256" key="1">
    <source>
        <dbReference type="ARBA" id="ARBA00007812"/>
    </source>
</evidence>
<dbReference type="PANTHER" id="PTHR18968">
    <property type="entry name" value="THIAMINE PYROPHOSPHATE ENZYMES"/>
    <property type="match status" value="1"/>
</dbReference>
<dbReference type="RefSeq" id="XP_020132220.1">
    <property type="nucleotide sequence ID" value="XM_020271067.1"/>
</dbReference>
<dbReference type="GO" id="GO:0003984">
    <property type="term" value="F:acetolactate synthase activity"/>
    <property type="evidence" value="ECO:0007669"/>
    <property type="project" value="TreeGrafter"/>
</dbReference>
<proteinExistence type="inferred from homology"/>
<dbReference type="OrthoDB" id="2867507at2759"/>
<dbReference type="GO" id="GO:0005948">
    <property type="term" value="C:acetolactate synthase complex"/>
    <property type="evidence" value="ECO:0007669"/>
    <property type="project" value="TreeGrafter"/>
</dbReference>
<dbReference type="Proteomes" id="UP000183809">
    <property type="component" value="Unassembled WGS sequence"/>
</dbReference>
<accession>A0A1J9R5S3</accession>
<feature type="region of interest" description="Disordered" evidence="3">
    <location>
        <begin position="185"/>
        <end position="218"/>
    </location>
</feature>
<dbReference type="GO" id="GO:0005739">
    <property type="term" value="C:mitochondrion"/>
    <property type="evidence" value="ECO:0007669"/>
    <property type="project" value="TreeGrafter"/>
</dbReference>
<dbReference type="InterPro" id="IPR011766">
    <property type="entry name" value="TPP_enzyme_TPP-bd"/>
</dbReference>
<evidence type="ECO:0000259" key="5">
    <source>
        <dbReference type="Pfam" id="PF02776"/>
    </source>
</evidence>
<evidence type="ECO:0000313" key="6">
    <source>
        <dbReference type="EMBL" id="OJD35960.1"/>
    </source>
</evidence>
<comment type="similarity">
    <text evidence="1">Belongs to the TPP enzyme family.</text>
</comment>
<dbReference type="GO" id="GO:0050660">
    <property type="term" value="F:flavin adenine dinucleotide binding"/>
    <property type="evidence" value="ECO:0007669"/>
    <property type="project" value="TreeGrafter"/>
</dbReference>
<comment type="caution">
    <text evidence="6">The sequence shown here is derived from an EMBL/GenBank/DDBJ whole genome shotgun (WGS) entry which is preliminary data.</text>
</comment>
<dbReference type="SUPFAM" id="SSF52518">
    <property type="entry name" value="Thiamin diphosphate-binding fold (THDP-binding)"/>
    <property type="match status" value="2"/>
</dbReference>
<dbReference type="GO" id="GO:0009097">
    <property type="term" value="P:isoleucine biosynthetic process"/>
    <property type="evidence" value="ECO:0007669"/>
    <property type="project" value="TreeGrafter"/>
</dbReference>
<dbReference type="Gene3D" id="3.40.50.1220">
    <property type="entry name" value="TPP-binding domain"/>
    <property type="match status" value="1"/>
</dbReference>
<feature type="compositionally biased region" description="Low complexity" evidence="3">
    <location>
        <begin position="193"/>
        <end position="207"/>
    </location>
</feature>
<keyword evidence="2" id="KW-0786">Thiamine pyrophosphate</keyword>
<reference evidence="6 7" key="1">
    <citation type="submission" date="2016-10" db="EMBL/GenBank/DDBJ databases">
        <title>Proteomics and genomics reveal pathogen-plant mechanisms compatible with a hemibiotrophic lifestyle of Diplodia corticola.</title>
        <authorList>
            <person name="Fernandes I."/>
            <person name="De Jonge R."/>
            <person name="Van De Peer Y."/>
            <person name="Devreese B."/>
            <person name="Alves A."/>
            <person name="Esteves A.C."/>
        </authorList>
    </citation>
    <scope>NUCLEOTIDE SEQUENCE [LARGE SCALE GENOMIC DNA]</scope>
    <source>
        <strain evidence="6 7">CBS 112549</strain>
    </source>
</reference>
<keyword evidence="7" id="KW-1185">Reference proteome</keyword>
<dbReference type="AlphaFoldDB" id="A0A1J9R5S3"/>
<dbReference type="InterPro" id="IPR012001">
    <property type="entry name" value="Thiamin_PyroP_enz_TPP-bd_dom"/>
</dbReference>
<name>A0A1J9R5S3_9PEZI</name>
<evidence type="ECO:0000256" key="3">
    <source>
        <dbReference type="SAM" id="MobiDB-lite"/>
    </source>
</evidence>
<protein>
    <submittedName>
        <fullName evidence="6">Acetolactate synthase</fullName>
    </submittedName>
</protein>
<dbReference type="InterPro" id="IPR029061">
    <property type="entry name" value="THDP-binding"/>
</dbReference>